<keyword evidence="1" id="KW-1133">Transmembrane helix</keyword>
<feature type="transmembrane region" description="Helical" evidence="1">
    <location>
        <begin position="12"/>
        <end position="32"/>
    </location>
</feature>
<keyword evidence="1" id="KW-0472">Membrane</keyword>
<keyword evidence="3" id="KW-1185">Reference proteome</keyword>
<dbReference type="AlphaFoldDB" id="A0A8J5TW16"/>
<comment type="caution">
    <text evidence="2">The sequence shown here is derived from an EMBL/GenBank/DDBJ whole genome shotgun (WGS) entry which is preliminary data.</text>
</comment>
<reference evidence="2" key="1">
    <citation type="journal article" date="2021" name="Sci. Adv.">
        <title>The American lobster genome reveals insights on longevity, neural, and immune adaptations.</title>
        <authorList>
            <person name="Polinski J.M."/>
            <person name="Zimin A.V."/>
            <person name="Clark K.F."/>
            <person name="Kohn A.B."/>
            <person name="Sadowski N."/>
            <person name="Timp W."/>
            <person name="Ptitsyn A."/>
            <person name="Khanna P."/>
            <person name="Romanova D.Y."/>
            <person name="Williams P."/>
            <person name="Greenwood S.J."/>
            <person name="Moroz L.L."/>
            <person name="Walt D.R."/>
            <person name="Bodnar A.G."/>
        </authorList>
    </citation>
    <scope>NUCLEOTIDE SEQUENCE</scope>
    <source>
        <strain evidence="2">GMGI-L3</strain>
    </source>
</reference>
<feature type="non-terminal residue" evidence="2">
    <location>
        <position position="70"/>
    </location>
</feature>
<accession>A0A8J5TW16</accession>
<evidence type="ECO:0000256" key="1">
    <source>
        <dbReference type="SAM" id="Phobius"/>
    </source>
</evidence>
<name>A0A8J5TW16_HOMAM</name>
<keyword evidence="1" id="KW-0812">Transmembrane</keyword>
<organism evidence="2 3">
    <name type="scientific">Homarus americanus</name>
    <name type="common">American lobster</name>
    <dbReference type="NCBI Taxonomy" id="6706"/>
    <lineage>
        <taxon>Eukaryota</taxon>
        <taxon>Metazoa</taxon>
        <taxon>Ecdysozoa</taxon>
        <taxon>Arthropoda</taxon>
        <taxon>Crustacea</taxon>
        <taxon>Multicrustacea</taxon>
        <taxon>Malacostraca</taxon>
        <taxon>Eumalacostraca</taxon>
        <taxon>Eucarida</taxon>
        <taxon>Decapoda</taxon>
        <taxon>Pleocyemata</taxon>
        <taxon>Astacidea</taxon>
        <taxon>Nephropoidea</taxon>
        <taxon>Nephropidae</taxon>
        <taxon>Homarus</taxon>
    </lineage>
</organism>
<gene>
    <name evidence="2" type="ORF">Hamer_G003845</name>
</gene>
<protein>
    <submittedName>
        <fullName evidence="2">Uncharacterized protein</fullName>
    </submittedName>
</protein>
<proteinExistence type="predicted"/>
<dbReference type="Proteomes" id="UP000747542">
    <property type="component" value="Unassembled WGS sequence"/>
</dbReference>
<dbReference type="EMBL" id="JAHLQT010000697">
    <property type="protein sequence ID" value="KAG7178083.1"/>
    <property type="molecule type" value="Genomic_DNA"/>
</dbReference>
<sequence length="70" mass="8033">MCSNTMREVNEQLILCMPSNFVNLLSGLFMIVQKKSRSAKENRLNVEPMDRTPNSRKCSHLYTCDINKGP</sequence>
<evidence type="ECO:0000313" key="2">
    <source>
        <dbReference type="EMBL" id="KAG7178083.1"/>
    </source>
</evidence>
<evidence type="ECO:0000313" key="3">
    <source>
        <dbReference type="Proteomes" id="UP000747542"/>
    </source>
</evidence>